<comment type="caution">
    <text evidence="2">The sequence shown here is derived from an EMBL/GenBank/DDBJ whole genome shotgun (WGS) entry which is preliminary data.</text>
</comment>
<proteinExistence type="predicted"/>
<accession>A0ABU2XF88</accession>
<keyword evidence="1" id="KW-0812">Transmembrane</keyword>
<organism evidence="2 3">
    <name type="scientific">Streptomyces lonegramiae</name>
    <dbReference type="NCBI Taxonomy" id="3075524"/>
    <lineage>
        <taxon>Bacteria</taxon>
        <taxon>Bacillati</taxon>
        <taxon>Actinomycetota</taxon>
        <taxon>Actinomycetes</taxon>
        <taxon>Kitasatosporales</taxon>
        <taxon>Streptomycetaceae</taxon>
        <taxon>Streptomyces</taxon>
    </lineage>
</organism>
<name>A0ABU2XF88_9ACTN</name>
<evidence type="ECO:0000313" key="3">
    <source>
        <dbReference type="Proteomes" id="UP001180754"/>
    </source>
</evidence>
<protein>
    <submittedName>
        <fullName evidence="2">Uncharacterized protein</fullName>
    </submittedName>
</protein>
<keyword evidence="3" id="KW-1185">Reference proteome</keyword>
<evidence type="ECO:0000313" key="2">
    <source>
        <dbReference type="EMBL" id="MDT0544594.1"/>
    </source>
</evidence>
<gene>
    <name evidence="2" type="ORF">RND15_18045</name>
</gene>
<keyword evidence="1" id="KW-0472">Membrane</keyword>
<dbReference type="EMBL" id="JAVRFD010000007">
    <property type="protein sequence ID" value="MDT0544594.1"/>
    <property type="molecule type" value="Genomic_DNA"/>
</dbReference>
<evidence type="ECO:0000256" key="1">
    <source>
        <dbReference type="SAM" id="Phobius"/>
    </source>
</evidence>
<sequence>MRGPSVERDDAWGPLPARPLALLVPVFLLTVLVLPVWWVLLVAGFLVLLAVAVVGEVLALIPGFEKGFFSLIDWAGDRVAVWPRWCVTLPELLHEGDADFYRARVDKKLAEWTRKEADARAAKKPPPPGPYDVELRCFRGVGAEYVVRAARELGWELSHDRHSDPASVVRLRRLPVAE</sequence>
<dbReference type="RefSeq" id="WP_311725026.1">
    <property type="nucleotide sequence ID" value="NZ_JAVRFD010000007.1"/>
</dbReference>
<feature type="transmembrane region" description="Helical" evidence="1">
    <location>
        <begin position="20"/>
        <end position="39"/>
    </location>
</feature>
<feature type="transmembrane region" description="Helical" evidence="1">
    <location>
        <begin position="45"/>
        <end position="64"/>
    </location>
</feature>
<dbReference type="Proteomes" id="UP001180754">
    <property type="component" value="Unassembled WGS sequence"/>
</dbReference>
<reference evidence="2" key="1">
    <citation type="submission" date="2024-05" db="EMBL/GenBank/DDBJ databases">
        <title>30 novel species of actinomycetes from the DSMZ collection.</title>
        <authorList>
            <person name="Nouioui I."/>
        </authorList>
    </citation>
    <scope>NUCLEOTIDE SEQUENCE</scope>
    <source>
        <strain evidence="2">DSM 41529</strain>
    </source>
</reference>
<keyword evidence="1" id="KW-1133">Transmembrane helix</keyword>